<dbReference type="InterPro" id="IPR036937">
    <property type="entry name" value="Adhesion_dom_fimbrial_sf"/>
</dbReference>
<dbReference type="GO" id="GO:0009289">
    <property type="term" value="C:pilus"/>
    <property type="evidence" value="ECO:0007669"/>
    <property type="project" value="UniProtKB-SubCell"/>
</dbReference>
<dbReference type="Gene3D" id="2.60.40.1090">
    <property type="entry name" value="Fimbrial-type adhesion domain"/>
    <property type="match status" value="1"/>
</dbReference>
<name>A0A5Q2V6Z4_SERPR</name>
<reference evidence="6 7" key="1">
    <citation type="submission" date="2019-11" db="EMBL/GenBank/DDBJ databases">
        <title>The Phosphoenolpyruvate Phosphotransferase System Regulates Serratia proteamaculans 336X Biofilm Formation and Wheat Roots colonization.</title>
        <authorList>
            <person name="Liu F."/>
        </authorList>
    </citation>
    <scope>NUCLEOTIDE SEQUENCE [LARGE SCALE GENOMIC DNA]</scope>
    <source>
        <strain evidence="6 7">336X</strain>
    </source>
</reference>
<evidence type="ECO:0000256" key="1">
    <source>
        <dbReference type="ARBA" id="ARBA00004561"/>
    </source>
</evidence>
<sequence>MRKIQTSFSCTIEHYLLIPFFFLCIPLFFITPAHAGSCSRTTAASSISVPNLIVQRDAAVGSQIGSEVMSGSVNFYSCQNAFLDTYGISWGVKSYGTYVTTINGRRVYSTNIPGIGYAIGITSTNSCIGNNAYVDGAETLDGNANNRIICVSNLGFNGSATPAGRFKLTFYKTAAVTGSGIVENMNAGSMIINYMNSWQPDSVLTMNSFTVSTTACSVTNTAIKVPMGNVLKAAFSGQGSTTPEKGFSINLDCDAATRVNLTLDDPTGKSSQPGVLPLTTATEGTTAGGVGIQVLYNDAPVTFGSMFNIATTTTKGAMTIPLKARYYQTAGTVTAGKANSMATFTLTYQ</sequence>
<gene>
    <name evidence="6" type="ORF">GHV41_02850</name>
</gene>
<evidence type="ECO:0000256" key="4">
    <source>
        <dbReference type="ARBA" id="ARBA00023263"/>
    </source>
</evidence>
<evidence type="ECO:0000256" key="3">
    <source>
        <dbReference type="ARBA" id="ARBA00022729"/>
    </source>
</evidence>
<dbReference type="PANTHER" id="PTHR33420">
    <property type="entry name" value="FIMBRIAL SUBUNIT ELFA-RELATED"/>
    <property type="match status" value="1"/>
</dbReference>
<proteinExistence type="inferred from homology"/>
<keyword evidence="4" id="KW-0281">Fimbrium</keyword>
<evidence type="ECO:0000259" key="5">
    <source>
        <dbReference type="Pfam" id="PF00419"/>
    </source>
</evidence>
<accession>A0A5Q2V6Z4</accession>
<evidence type="ECO:0000313" key="6">
    <source>
        <dbReference type="EMBL" id="QGH59850.1"/>
    </source>
</evidence>
<dbReference type="PANTHER" id="PTHR33420:SF12">
    <property type="entry name" value="FIMBRIN-LIKE PROTEIN FIMI-RELATED"/>
    <property type="match status" value="1"/>
</dbReference>
<dbReference type="RefSeq" id="WP_153857495.1">
    <property type="nucleotide sequence ID" value="NZ_CP045913.1"/>
</dbReference>
<protein>
    <submittedName>
        <fullName evidence="6">Fimbrial protein</fullName>
    </submittedName>
</protein>
<organism evidence="6 7">
    <name type="scientific">Serratia proteamaculans</name>
    <dbReference type="NCBI Taxonomy" id="28151"/>
    <lineage>
        <taxon>Bacteria</taxon>
        <taxon>Pseudomonadati</taxon>
        <taxon>Pseudomonadota</taxon>
        <taxon>Gammaproteobacteria</taxon>
        <taxon>Enterobacterales</taxon>
        <taxon>Yersiniaceae</taxon>
        <taxon>Serratia</taxon>
    </lineage>
</organism>
<comment type="subcellular location">
    <subcellularLocation>
        <location evidence="1">Fimbrium</location>
    </subcellularLocation>
</comment>
<dbReference type="AlphaFoldDB" id="A0A5Q2V6Z4"/>
<evidence type="ECO:0000256" key="2">
    <source>
        <dbReference type="ARBA" id="ARBA00006671"/>
    </source>
</evidence>
<dbReference type="GO" id="GO:0043709">
    <property type="term" value="P:cell adhesion involved in single-species biofilm formation"/>
    <property type="evidence" value="ECO:0007669"/>
    <property type="project" value="TreeGrafter"/>
</dbReference>
<dbReference type="InterPro" id="IPR008966">
    <property type="entry name" value="Adhesion_dom_sf"/>
</dbReference>
<dbReference type="InterPro" id="IPR050263">
    <property type="entry name" value="Bact_Fimbrial_Adh_Pro"/>
</dbReference>
<dbReference type="SUPFAM" id="SSF49401">
    <property type="entry name" value="Bacterial adhesins"/>
    <property type="match status" value="1"/>
</dbReference>
<evidence type="ECO:0000313" key="7">
    <source>
        <dbReference type="Proteomes" id="UP000381260"/>
    </source>
</evidence>
<dbReference type="EMBL" id="CP045913">
    <property type="protein sequence ID" value="QGH59850.1"/>
    <property type="molecule type" value="Genomic_DNA"/>
</dbReference>
<keyword evidence="3" id="KW-0732">Signal</keyword>
<dbReference type="Proteomes" id="UP000381260">
    <property type="component" value="Chromosome"/>
</dbReference>
<dbReference type="Gene3D" id="2.60.40.3310">
    <property type="match status" value="1"/>
</dbReference>
<comment type="similarity">
    <text evidence="2">Belongs to the fimbrial protein family.</text>
</comment>
<dbReference type="InterPro" id="IPR000259">
    <property type="entry name" value="Adhesion_dom_fimbrial"/>
</dbReference>
<dbReference type="Pfam" id="PF00419">
    <property type="entry name" value="Fimbrial"/>
    <property type="match status" value="1"/>
</dbReference>
<feature type="domain" description="Fimbrial-type adhesion" evidence="5">
    <location>
        <begin position="210"/>
        <end position="349"/>
    </location>
</feature>